<evidence type="ECO:0000256" key="1">
    <source>
        <dbReference type="ARBA" id="ARBA00023157"/>
    </source>
</evidence>
<feature type="domain" description="Ig-like" evidence="3">
    <location>
        <begin position="16"/>
        <end position="75"/>
    </location>
</feature>
<sequence>MDDMHSKTSDNFKLPPEKPTIKAEKGWYASGDSLRAQCSSPPADPPANLTWLLNGRDVSSLVNHNVLSPPSSLLT</sequence>
<evidence type="ECO:0000313" key="5">
    <source>
        <dbReference type="Proteomes" id="UP000494106"/>
    </source>
</evidence>
<accession>A0A8S1A5G6</accession>
<evidence type="ECO:0000259" key="3">
    <source>
        <dbReference type="PROSITE" id="PS50835"/>
    </source>
</evidence>
<dbReference type="SUPFAM" id="SSF48726">
    <property type="entry name" value="Immunoglobulin"/>
    <property type="match status" value="1"/>
</dbReference>
<dbReference type="Proteomes" id="UP000494106">
    <property type="component" value="Unassembled WGS sequence"/>
</dbReference>
<dbReference type="EMBL" id="CADEBC010000519">
    <property type="protein sequence ID" value="CAB3243642.1"/>
    <property type="molecule type" value="Genomic_DNA"/>
</dbReference>
<reference evidence="4 5" key="1">
    <citation type="submission" date="2020-04" db="EMBL/GenBank/DDBJ databases">
        <authorList>
            <person name="Wallbank WR R."/>
            <person name="Pardo Diaz C."/>
            <person name="Kozak K."/>
            <person name="Martin S."/>
            <person name="Jiggins C."/>
            <person name="Moest M."/>
            <person name="Warren A I."/>
            <person name="Byers J.R.P. K."/>
            <person name="Montejo-Kovacevich G."/>
            <person name="Yen C E."/>
        </authorList>
    </citation>
    <scope>NUCLEOTIDE SEQUENCE [LARGE SCALE GENOMIC DNA]</scope>
</reference>
<dbReference type="Gene3D" id="2.60.40.10">
    <property type="entry name" value="Immunoglobulins"/>
    <property type="match status" value="1"/>
</dbReference>
<dbReference type="InterPro" id="IPR007110">
    <property type="entry name" value="Ig-like_dom"/>
</dbReference>
<dbReference type="InterPro" id="IPR013162">
    <property type="entry name" value="CD80_C2-set"/>
</dbReference>
<protein>
    <recommendedName>
        <fullName evidence="3">Ig-like domain-containing protein</fullName>
    </recommendedName>
</protein>
<gene>
    <name evidence="4" type="ORF">APLA_LOCUS9580</name>
</gene>
<proteinExistence type="predicted"/>
<evidence type="ECO:0000313" key="4">
    <source>
        <dbReference type="EMBL" id="CAB3243642.1"/>
    </source>
</evidence>
<dbReference type="AlphaFoldDB" id="A0A8S1A5G6"/>
<organism evidence="4 5">
    <name type="scientific">Arctia plantaginis</name>
    <name type="common">Wood tiger moth</name>
    <name type="synonym">Phalaena plantaginis</name>
    <dbReference type="NCBI Taxonomy" id="874455"/>
    <lineage>
        <taxon>Eukaryota</taxon>
        <taxon>Metazoa</taxon>
        <taxon>Ecdysozoa</taxon>
        <taxon>Arthropoda</taxon>
        <taxon>Hexapoda</taxon>
        <taxon>Insecta</taxon>
        <taxon>Pterygota</taxon>
        <taxon>Neoptera</taxon>
        <taxon>Endopterygota</taxon>
        <taxon>Lepidoptera</taxon>
        <taxon>Glossata</taxon>
        <taxon>Ditrysia</taxon>
        <taxon>Noctuoidea</taxon>
        <taxon>Erebidae</taxon>
        <taxon>Arctiinae</taxon>
        <taxon>Arctia</taxon>
    </lineage>
</organism>
<dbReference type="InterPro" id="IPR036179">
    <property type="entry name" value="Ig-like_dom_sf"/>
</dbReference>
<evidence type="ECO:0000256" key="2">
    <source>
        <dbReference type="SAM" id="MobiDB-lite"/>
    </source>
</evidence>
<dbReference type="OrthoDB" id="7280922at2759"/>
<keyword evidence="1" id="KW-1015">Disulfide bond</keyword>
<name>A0A8S1A5G6_ARCPL</name>
<keyword evidence="5" id="KW-1185">Reference proteome</keyword>
<dbReference type="PROSITE" id="PS50835">
    <property type="entry name" value="IG_LIKE"/>
    <property type="match status" value="1"/>
</dbReference>
<dbReference type="Pfam" id="PF08205">
    <property type="entry name" value="C2-set_2"/>
    <property type="match status" value="1"/>
</dbReference>
<comment type="caution">
    <text evidence="4">The sequence shown here is derived from an EMBL/GenBank/DDBJ whole genome shotgun (WGS) entry which is preliminary data.</text>
</comment>
<dbReference type="InterPro" id="IPR013783">
    <property type="entry name" value="Ig-like_fold"/>
</dbReference>
<feature type="region of interest" description="Disordered" evidence="2">
    <location>
        <begin position="1"/>
        <end position="23"/>
    </location>
</feature>